<protein>
    <submittedName>
        <fullName evidence="2">Uncharacterized protein</fullName>
    </submittedName>
</protein>
<dbReference type="Proteomes" id="UP000735302">
    <property type="component" value="Unassembled WGS sequence"/>
</dbReference>
<feature type="compositionally biased region" description="Basic residues" evidence="1">
    <location>
        <begin position="49"/>
        <end position="59"/>
    </location>
</feature>
<accession>A0AAV3YVY2</accession>
<gene>
    <name evidence="2" type="ORF">PoB_001388500</name>
</gene>
<feature type="compositionally biased region" description="Polar residues" evidence="1">
    <location>
        <begin position="34"/>
        <end position="48"/>
    </location>
</feature>
<dbReference type="AlphaFoldDB" id="A0AAV3YVY2"/>
<feature type="compositionally biased region" description="Acidic residues" evidence="1">
    <location>
        <begin position="1"/>
        <end position="14"/>
    </location>
</feature>
<proteinExistence type="predicted"/>
<name>A0AAV3YVY2_9GAST</name>
<sequence>MDGNDDDDDDDDDEGIGHCNILHQQRNKGRNKTRTQPVDDNNMLTLSQHKSKSTIHRATTRYGTGQPS</sequence>
<dbReference type="EMBL" id="BLXT01001713">
    <property type="protein sequence ID" value="GFN87379.1"/>
    <property type="molecule type" value="Genomic_DNA"/>
</dbReference>
<evidence type="ECO:0000313" key="3">
    <source>
        <dbReference type="Proteomes" id="UP000735302"/>
    </source>
</evidence>
<reference evidence="2 3" key="1">
    <citation type="journal article" date="2021" name="Elife">
        <title>Chloroplast acquisition without the gene transfer in kleptoplastic sea slugs, Plakobranchus ocellatus.</title>
        <authorList>
            <person name="Maeda T."/>
            <person name="Takahashi S."/>
            <person name="Yoshida T."/>
            <person name="Shimamura S."/>
            <person name="Takaki Y."/>
            <person name="Nagai Y."/>
            <person name="Toyoda A."/>
            <person name="Suzuki Y."/>
            <person name="Arimoto A."/>
            <person name="Ishii H."/>
            <person name="Satoh N."/>
            <person name="Nishiyama T."/>
            <person name="Hasebe M."/>
            <person name="Maruyama T."/>
            <person name="Minagawa J."/>
            <person name="Obokata J."/>
            <person name="Shigenobu S."/>
        </authorList>
    </citation>
    <scope>NUCLEOTIDE SEQUENCE [LARGE SCALE GENOMIC DNA]</scope>
</reference>
<evidence type="ECO:0000313" key="2">
    <source>
        <dbReference type="EMBL" id="GFN87379.1"/>
    </source>
</evidence>
<keyword evidence="3" id="KW-1185">Reference proteome</keyword>
<feature type="region of interest" description="Disordered" evidence="1">
    <location>
        <begin position="1"/>
        <end position="68"/>
    </location>
</feature>
<comment type="caution">
    <text evidence="2">The sequence shown here is derived from an EMBL/GenBank/DDBJ whole genome shotgun (WGS) entry which is preliminary data.</text>
</comment>
<evidence type="ECO:0000256" key="1">
    <source>
        <dbReference type="SAM" id="MobiDB-lite"/>
    </source>
</evidence>
<organism evidence="2 3">
    <name type="scientific">Plakobranchus ocellatus</name>
    <dbReference type="NCBI Taxonomy" id="259542"/>
    <lineage>
        <taxon>Eukaryota</taxon>
        <taxon>Metazoa</taxon>
        <taxon>Spiralia</taxon>
        <taxon>Lophotrochozoa</taxon>
        <taxon>Mollusca</taxon>
        <taxon>Gastropoda</taxon>
        <taxon>Heterobranchia</taxon>
        <taxon>Euthyneura</taxon>
        <taxon>Panpulmonata</taxon>
        <taxon>Sacoglossa</taxon>
        <taxon>Placobranchoidea</taxon>
        <taxon>Plakobranchidae</taxon>
        <taxon>Plakobranchus</taxon>
    </lineage>
</organism>